<dbReference type="Pfam" id="PF09839">
    <property type="entry name" value="DUF2066"/>
    <property type="match status" value="1"/>
</dbReference>
<dbReference type="Proteomes" id="UP000037425">
    <property type="component" value="Unassembled WGS sequence"/>
</dbReference>
<name>A0A0L8C3H1_ENSAD</name>
<accession>A0A0L8C3H1</accession>
<sequence>MARAFAIALAGAWPGDAVIAADISRFYTSDAIVTGTGQENRQIGFRECLGEVLVKLSGDATIIDNPAFAPLQAEAGKFVSAFSYRDRLEGIPIHDEQGTHDRPHNLTCRFEPATIDPLLARLGGKPWLSPRPVIAVFLAVHDQKRRFVLTQDGDERPYMVDSLFAAAVPLALSAVLPDAAAMADRGIDFATLQHADPAKLTEQAARFKGDVALTGTLVWSDAARGWIAKWRMAASGKIYAWQVSGVSFDDAFRHAIRGSARILSGNGAP</sequence>
<evidence type="ECO:0000313" key="1">
    <source>
        <dbReference type="EMBL" id="KOF21334.1"/>
    </source>
</evidence>
<gene>
    <name evidence="1" type="ORF">AC244_08270</name>
</gene>
<evidence type="ECO:0008006" key="3">
    <source>
        <dbReference type="Google" id="ProtNLM"/>
    </source>
</evidence>
<organism evidence="1 2">
    <name type="scientific">Ensifer adhaerens</name>
    <name type="common">Sinorhizobium morelense</name>
    <dbReference type="NCBI Taxonomy" id="106592"/>
    <lineage>
        <taxon>Bacteria</taxon>
        <taxon>Pseudomonadati</taxon>
        <taxon>Pseudomonadota</taxon>
        <taxon>Alphaproteobacteria</taxon>
        <taxon>Hyphomicrobiales</taxon>
        <taxon>Rhizobiaceae</taxon>
        <taxon>Sinorhizobium/Ensifer group</taxon>
        <taxon>Ensifer</taxon>
    </lineage>
</organism>
<dbReference type="InterPro" id="IPR018642">
    <property type="entry name" value="DUF2066"/>
</dbReference>
<dbReference type="PATRIC" id="fig|106592.7.peg.3317"/>
<protein>
    <recommendedName>
        <fullName evidence="3">DUF2066 domain-containing protein</fullName>
    </recommendedName>
</protein>
<dbReference type="EMBL" id="LGAP01000002">
    <property type="protein sequence ID" value="KOF21334.1"/>
    <property type="molecule type" value="Genomic_DNA"/>
</dbReference>
<reference evidence="2" key="1">
    <citation type="submission" date="2015-07" db="EMBL/GenBank/DDBJ databases">
        <title>Whole genome sequence of an Ensifer adhaerens strain isolated from a cave pool in the Wind Cave National Park.</title>
        <authorList>
            <person name="Eng W.W.H."/>
            <person name="Gan H.M."/>
            <person name="Barton H.A."/>
            <person name="Savka M.A."/>
        </authorList>
    </citation>
    <scope>NUCLEOTIDE SEQUENCE [LARGE SCALE GENOMIC DNA]</scope>
    <source>
        <strain evidence="2">SD006</strain>
    </source>
</reference>
<proteinExistence type="predicted"/>
<dbReference type="AlphaFoldDB" id="A0A0L8C3H1"/>
<comment type="caution">
    <text evidence="1">The sequence shown here is derived from an EMBL/GenBank/DDBJ whole genome shotgun (WGS) entry which is preliminary data.</text>
</comment>
<evidence type="ECO:0000313" key="2">
    <source>
        <dbReference type="Proteomes" id="UP000037425"/>
    </source>
</evidence>